<proteinExistence type="predicted"/>
<dbReference type="Pfam" id="PF00027">
    <property type="entry name" value="cNMP_binding"/>
    <property type="match status" value="1"/>
</dbReference>
<comment type="caution">
    <text evidence="2">The sequence shown here is derived from an EMBL/GenBank/DDBJ whole genome shotgun (WGS) entry which is preliminary data.</text>
</comment>
<reference evidence="2 3" key="1">
    <citation type="submission" date="2020-08" db="EMBL/GenBank/DDBJ databases">
        <title>Sphingobacterium sp. DN00404 isolated from aquaculture water.</title>
        <authorList>
            <person name="Zhang M."/>
        </authorList>
    </citation>
    <scope>NUCLEOTIDE SEQUENCE [LARGE SCALE GENOMIC DNA]</scope>
    <source>
        <strain evidence="2 3">DN00404</strain>
    </source>
</reference>
<name>A0ABR7YPZ3_9SPHI</name>
<feature type="domain" description="Cyclic nucleotide-binding" evidence="1">
    <location>
        <begin position="45"/>
        <end position="131"/>
    </location>
</feature>
<dbReference type="InterPro" id="IPR000595">
    <property type="entry name" value="cNMP-bd_dom"/>
</dbReference>
<protein>
    <submittedName>
        <fullName evidence="2">Crp/Fnr family transcriptional regulator</fullName>
    </submittedName>
</protein>
<organism evidence="2 3">
    <name type="scientific">Sphingobacterium micropteri</name>
    <dbReference type="NCBI Taxonomy" id="2763501"/>
    <lineage>
        <taxon>Bacteria</taxon>
        <taxon>Pseudomonadati</taxon>
        <taxon>Bacteroidota</taxon>
        <taxon>Sphingobacteriia</taxon>
        <taxon>Sphingobacteriales</taxon>
        <taxon>Sphingobacteriaceae</taxon>
        <taxon>Sphingobacterium</taxon>
    </lineage>
</organism>
<dbReference type="EMBL" id="JACOIK010000006">
    <property type="protein sequence ID" value="MBD1433243.1"/>
    <property type="molecule type" value="Genomic_DNA"/>
</dbReference>
<evidence type="ECO:0000259" key="1">
    <source>
        <dbReference type="Pfam" id="PF00027"/>
    </source>
</evidence>
<dbReference type="InterPro" id="IPR018490">
    <property type="entry name" value="cNMP-bd_dom_sf"/>
</dbReference>
<keyword evidence="3" id="KW-1185">Reference proteome</keyword>
<dbReference type="Proteomes" id="UP000602759">
    <property type="component" value="Unassembled WGS sequence"/>
</dbReference>
<dbReference type="RefSeq" id="WP_190994207.1">
    <property type="nucleotide sequence ID" value="NZ_JACOIK010000006.1"/>
</dbReference>
<sequence length="206" mass="23917">MTDNTKRNHETQQAVAQEAVITLFEGIHTISSELRAAIIKNTQLRQLKRKHRLLDTGKVQQSIYFIRQGAMRSFYLDSHGKESTSWLLFEGDLAISVYSFFGRQPSFEVLETLEDTSLLVLSYDALMRLYSEFPEFNYIGRVLTEHYYIRSEEKANELRVYNAKKRYQHLMSRRPDVLKRIPLGIISSYLGITSSTLSRIRGNNNA</sequence>
<dbReference type="InterPro" id="IPR014710">
    <property type="entry name" value="RmlC-like_jellyroll"/>
</dbReference>
<dbReference type="CDD" id="cd00038">
    <property type="entry name" value="CAP_ED"/>
    <property type="match status" value="1"/>
</dbReference>
<dbReference type="Gene3D" id="2.60.120.10">
    <property type="entry name" value="Jelly Rolls"/>
    <property type="match status" value="1"/>
</dbReference>
<accession>A0ABR7YPZ3</accession>
<gene>
    <name evidence="2" type="ORF">H8B06_10425</name>
</gene>
<evidence type="ECO:0000313" key="3">
    <source>
        <dbReference type="Proteomes" id="UP000602759"/>
    </source>
</evidence>
<dbReference type="SUPFAM" id="SSF51206">
    <property type="entry name" value="cAMP-binding domain-like"/>
    <property type="match status" value="1"/>
</dbReference>
<evidence type="ECO:0000313" key="2">
    <source>
        <dbReference type="EMBL" id="MBD1433243.1"/>
    </source>
</evidence>